<dbReference type="CDD" id="cd06261">
    <property type="entry name" value="TM_PBP2"/>
    <property type="match status" value="1"/>
</dbReference>
<feature type="transmembrane region" description="Helical" evidence="7">
    <location>
        <begin position="194"/>
        <end position="216"/>
    </location>
</feature>
<dbReference type="InterPro" id="IPR035906">
    <property type="entry name" value="MetI-like_sf"/>
</dbReference>
<dbReference type="RefSeq" id="WP_007744415.1">
    <property type="nucleotide sequence ID" value="NZ_CM001398.1"/>
</dbReference>
<comment type="similarity">
    <text evidence="7">Belongs to the binding-protein-dependent transport system permease family.</text>
</comment>
<dbReference type="GO" id="GO:0005886">
    <property type="term" value="C:plasma membrane"/>
    <property type="evidence" value="ECO:0007669"/>
    <property type="project" value="UniProtKB-SubCell"/>
</dbReference>
<dbReference type="SUPFAM" id="SSF161098">
    <property type="entry name" value="MetI-like"/>
    <property type="match status" value="1"/>
</dbReference>
<evidence type="ECO:0000256" key="3">
    <source>
        <dbReference type="ARBA" id="ARBA00022475"/>
    </source>
</evidence>
<reference evidence="9 10" key="1">
    <citation type="journal article" date="2012" name="PLoS ONE">
        <title>Functional divergence in the genus oenococcus as predicted by genome sequencing of the newly-described species, Oenococcus kitaharae.</title>
        <authorList>
            <person name="Borneman A.R."/>
            <person name="McCarthy J.M."/>
            <person name="Chambers P.J."/>
            <person name="Bartowsky E.J."/>
        </authorList>
    </citation>
    <scope>NUCLEOTIDE SEQUENCE [LARGE SCALE GENOMIC DNA]</scope>
    <source>
        <strain evidence="10">DSM17330</strain>
    </source>
</reference>
<dbReference type="PANTHER" id="PTHR30193:SF37">
    <property type="entry name" value="INNER MEMBRANE ABC TRANSPORTER PERMEASE PROTEIN YCJO"/>
    <property type="match status" value="1"/>
</dbReference>
<dbReference type="AlphaFoldDB" id="G9WET4"/>
<protein>
    <submittedName>
        <fullName evidence="9">Multiple sugar ABC membrane-spanning permease protein</fullName>
    </submittedName>
</protein>
<evidence type="ECO:0000256" key="4">
    <source>
        <dbReference type="ARBA" id="ARBA00022692"/>
    </source>
</evidence>
<dbReference type="EMBL" id="AFVZ01000001">
    <property type="protein sequence ID" value="EHN58257.1"/>
    <property type="molecule type" value="Genomic_DNA"/>
</dbReference>
<dbReference type="Proteomes" id="UP000004959">
    <property type="component" value="Chromosome"/>
</dbReference>
<evidence type="ECO:0000256" key="7">
    <source>
        <dbReference type="RuleBase" id="RU363032"/>
    </source>
</evidence>
<evidence type="ECO:0000256" key="6">
    <source>
        <dbReference type="ARBA" id="ARBA00023136"/>
    </source>
</evidence>
<feature type="transmembrane region" description="Helical" evidence="7">
    <location>
        <begin position="102"/>
        <end position="130"/>
    </location>
</feature>
<feature type="transmembrane region" description="Helical" evidence="7">
    <location>
        <begin position="7"/>
        <end position="35"/>
    </location>
</feature>
<feature type="transmembrane region" description="Helical" evidence="7">
    <location>
        <begin position="150"/>
        <end position="173"/>
    </location>
</feature>
<evidence type="ECO:0000256" key="5">
    <source>
        <dbReference type="ARBA" id="ARBA00022989"/>
    </source>
</evidence>
<comment type="caution">
    <text evidence="9">The sequence shown here is derived from an EMBL/GenBank/DDBJ whole genome shotgun (WGS) entry which is preliminary data.</text>
</comment>
<keyword evidence="5 7" id="KW-1133">Transmembrane helix</keyword>
<dbReference type="Gene3D" id="1.10.3720.10">
    <property type="entry name" value="MetI-like"/>
    <property type="match status" value="1"/>
</dbReference>
<dbReference type="GO" id="GO:0055085">
    <property type="term" value="P:transmembrane transport"/>
    <property type="evidence" value="ECO:0007669"/>
    <property type="project" value="InterPro"/>
</dbReference>
<dbReference type="eggNOG" id="COG1175">
    <property type="taxonomic scope" value="Bacteria"/>
</dbReference>
<dbReference type="InterPro" id="IPR051393">
    <property type="entry name" value="ABC_transporter_permease"/>
</dbReference>
<sequence>MFQKKYYYWLFVLPSLVLISVIILIPFLIGIFYSFTNSNGITASWVGLKNYFLLFSDANFLQSCWLTFLFSLLSVAGINVIALSFALLVTRRDNRFTKFLRTIFFIPNLIGGILLGFIWQFIFIQIFGALGSQLHLSFFNGWLSTPESGLWGLVILFWWQMSGYIMLIYVAFLNAIPRSTIESAKLDGANEGQIFWWIKLPQLAPAFTISLFLTLANSFKLYEQNLALTNGGPFRSTEMIAMNIYNTAFVNYQQGYAQAAGILLFIFVALVSFAQLYFSRKGERQNES</sequence>
<dbReference type="InterPro" id="IPR000515">
    <property type="entry name" value="MetI-like"/>
</dbReference>
<feature type="transmembrane region" description="Helical" evidence="7">
    <location>
        <begin position="65"/>
        <end position="90"/>
    </location>
</feature>
<organism evidence="9 10">
    <name type="scientific">Oenococcus kitaharae DSM 17330</name>
    <dbReference type="NCBI Taxonomy" id="1045004"/>
    <lineage>
        <taxon>Bacteria</taxon>
        <taxon>Bacillati</taxon>
        <taxon>Bacillota</taxon>
        <taxon>Bacilli</taxon>
        <taxon>Lactobacillales</taxon>
        <taxon>Lactobacillaceae</taxon>
        <taxon>Oenococcus</taxon>
    </lineage>
</organism>
<dbReference type="STRING" id="336988.NT96_03850"/>
<evidence type="ECO:0000259" key="8">
    <source>
        <dbReference type="PROSITE" id="PS50928"/>
    </source>
</evidence>
<keyword evidence="2 7" id="KW-0813">Transport</keyword>
<keyword evidence="4 7" id="KW-0812">Transmembrane</keyword>
<keyword evidence="6 7" id="KW-0472">Membrane</keyword>
<dbReference type="OrthoDB" id="9787541at2"/>
<dbReference type="PANTHER" id="PTHR30193">
    <property type="entry name" value="ABC TRANSPORTER PERMEASE PROTEIN"/>
    <property type="match status" value="1"/>
</dbReference>
<feature type="transmembrane region" description="Helical" evidence="7">
    <location>
        <begin position="256"/>
        <end position="278"/>
    </location>
</feature>
<evidence type="ECO:0000313" key="9">
    <source>
        <dbReference type="EMBL" id="EHN58257.1"/>
    </source>
</evidence>
<gene>
    <name evidence="9" type="ORF">OKIT_0130</name>
</gene>
<dbReference type="HOGENOM" id="CLU_016047_0_0_9"/>
<proteinExistence type="inferred from homology"/>
<name>G9WET4_9LACO</name>
<feature type="domain" description="ABC transmembrane type-1" evidence="8">
    <location>
        <begin position="64"/>
        <end position="275"/>
    </location>
</feature>
<evidence type="ECO:0000256" key="1">
    <source>
        <dbReference type="ARBA" id="ARBA00004651"/>
    </source>
</evidence>
<dbReference type="PATRIC" id="fig|1045004.4.peg.132"/>
<keyword evidence="3" id="KW-1003">Cell membrane</keyword>
<dbReference type="Pfam" id="PF00528">
    <property type="entry name" value="BPD_transp_1"/>
    <property type="match status" value="1"/>
</dbReference>
<evidence type="ECO:0000313" key="10">
    <source>
        <dbReference type="Proteomes" id="UP000004959"/>
    </source>
</evidence>
<dbReference type="PROSITE" id="PS50928">
    <property type="entry name" value="ABC_TM1"/>
    <property type="match status" value="1"/>
</dbReference>
<keyword evidence="10" id="KW-1185">Reference proteome</keyword>
<evidence type="ECO:0000256" key="2">
    <source>
        <dbReference type="ARBA" id="ARBA00022448"/>
    </source>
</evidence>
<comment type="subcellular location">
    <subcellularLocation>
        <location evidence="1 7">Cell membrane</location>
        <topology evidence="1 7">Multi-pass membrane protein</topology>
    </subcellularLocation>
</comment>
<accession>G9WET4</accession>